<dbReference type="PRINTS" id="PR01185">
    <property type="entry name" value="INTEGRINA"/>
</dbReference>
<evidence type="ECO:0000256" key="8">
    <source>
        <dbReference type="ARBA" id="ARBA00023037"/>
    </source>
</evidence>
<dbReference type="GO" id="GO:0007160">
    <property type="term" value="P:cell-matrix adhesion"/>
    <property type="evidence" value="ECO:0007669"/>
    <property type="project" value="TreeGrafter"/>
</dbReference>
<dbReference type="InterPro" id="IPR000413">
    <property type="entry name" value="Integrin_alpha"/>
</dbReference>
<evidence type="ECO:0000256" key="3">
    <source>
        <dbReference type="ARBA" id="ARBA00022692"/>
    </source>
</evidence>
<dbReference type="Gene3D" id="2.60.40.1460">
    <property type="entry name" value="Integrin domains. Chain A, domain 2"/>
    <property type="match status" value="1"/>
</dbReference>
<dbReference type="InterPro" id="IPR013517">
    <property type="entry name" value="FG-GAP"/>
</dbReference>
<feature type="compositionally biased region" description="Low complexity" evidence="14">
    <location>
        <begin position="1065"/>
        <end position="1078"/>
    </location>
</feature>
<feature type="region of interest" description="Disordered" evidence="14">
    <location>
        <begin position="1139"/>
        <end position="1165"/>
    </location>
</feature>
<comment type="subcellular location">
    <subcellularLocation>
        <location evidence="1 13">Membrane</location>
        <topology evidence="1 13">Single-pass type I membrane protein</topology>
    </subcellularLocation>
</comment>
<dbReference type="Gene3D" id="2.60.40.1530">
    <property type="entry name" value="ntegrin, alpha v. Chain A, domain 4"/>
    <property type="match status" value="2"/>
</dbReference>
<dbReference type="Proteomes" id="UP001153620">
    <property type="component" value="Chromosome 2"/>
</dbReference>
<feature type="compositionally biased region" description="Low complexity" evidence="14">
    <location>
        <begin position="1338"/>
        <end position="1351"/>
    </location>
</feature>
<evidence type="ECO:0000256" key="10">
    <source>
        <dbReference type="ARBA" id="ARBA00023170"/>
    </source>
</evidence>
<feature type="compositionally biased region" description="Low complexity" evidence="14">
    <location>
        <begin position="1504"/>
        <end position="1518"/>
    </location>
</feature>
<feature type="domain" description="Integrin alpha first immunoglubulin-like" evidence="15">
    <location>
        <begin position="488"/>
        <end position="647"/>
    </location>
</feature>
<feature type="compositionally biased region" description="Polar residues" evidence="14">
    <location>
        <begin position="1462"/>
        <end position="1478"/>
    </location>
</feature>
<evidence type="ECO:0008006" key="20">
    <source>
        <dbReference type="Google" id="ProtNLM"/>
    </source>
</evidence>
<organism evidence="18 19">
    <name type="scientific">Chironomus riparius</name>
    <dbReference type="NCBI Taxonomy" id="315576"/>
    <lineage>
        <taxon>Eukaryota</taxon>
        <taxon>Metazoa</taxon>
        <taxon>Ecdysozoa</taxon>
        <taxon>Arthropoda</taxon>
        <taxon>Hexapoda</taxon>
        <taxon>Insecta</taxon>
        <taxon>Pterygota</taxon>
        <taxon>Neoptera</taxon>
        <taxon>Endopterygota</taxon>
        <taxon>Diptera</taxon>
        <taxon>Nematocera</taxon>
        <taxon>Chironomoidea</taxon>
        <taxon>Chironomidae</taxon>
        <taxon>Chironominae</taxon>
        <taxon>Chironomus</taxon>
    </lineage>
</organism>
<dbReference type="InterPro" id="IPR048285">
    <property type="entry name" value="Integrin_alpha_Ig-like_2"/>
</dbReference>
<name>A0A9N9RT61_9DIPT</name>
<dbReference type="Pfam" id="PF00357">
    <property type="entry name" value="Integrin_alpha"/>
    <property type="match status" value="1"/>
</dbReference>
<evidence type="ECO:0000313" key="19">
    <source>
        <dbReference type="Proteomes" id="UP001153620"/>
    </source>
</evidence>
<feature type="domain" description="Integrin alpha third immunoglobulin-like" evidence="17">
    <location>
        <begin position="798"/>
        <end position="925"/>
    </location>
</feature>
<dbReference type="Pfam" id="PF08441">
    <property type="entry name" value="Integrin_A_Ig_1"/>
    <property type="match status" value="1"/>
</dbReference>
<keyword evidence="9 13" id="KW-0472">Membrane</keyword>
<keyword evidence="10 13" id="KW-0675">Receptor</keyword>
<feature type="region of interest" description="Disordered" evidence="14">
    <location>
        <begin position="1406"/>
        <end position="1527"/>
    </location>
</feature>
<dbReference type="Gene3D" id="2.130.10.130">
    <property type="entry name" value="Integrin alpha, N-terminal"/>
    <property type="match status" value="1"/>
</dbReference>
<evidence type="ECO:0000256" key="9">
    <source>
        <dbReference type="ARBA" id="ARBA00023136"/>
    </source>
</evidence>
<dbReference type="PANTHER" id="PTHR23220">
    <property type="entry name" value="INTEGRIN ALPHA"/>
    <property type="match status" value="1"/>
</dbReference>
<dbReference type="Gene3D" id="2.60.40.1510">
    <property type="entry name" value="ntegrin, alpha v. Chain A, domain 3"/>
    <property type="match status" value="1"/>
</dbReference>
<feature type="domain" description="Integrin alpha second immunoglobulin-like" evidence="16">
    <location>
        <begin position="649"/>
        <end position="789"/>
    </location>
</feature>
<keyword evidence="7 13" id="KW-1133">Transmembrane helix</keyword>
<dbReference type="EMBL" id="OU895878">
    <property type="protein sequence ID" value="CAG9802580.1"/>
    <property type="molecule type" value="Genomic_DNA"/>
</dbReference>
<evidence type="ECO:0000256" key="5">
    <source>
        <dbReference type="ARBA" id="ARBA00022737"/>
    </source>
</evidence>
<dbReference type="GO" id="GO:0007229">
    <property type="term" value="P:integrin-mediated signaling pathway"/>
    <property type="evidence" value="ECO:0007669"/>
    <property type="project" value="UniProtKB-KW"/>
</dbReference>
<dbReference type="InterPro" id="IPR048286">
    <property type="entry name" value="Integrin_alpha_Ig-like_3"/>
</dbReference>
<feature type="compositionally biased region" description="Acidic residues" evidence="14">
    <location>
        <begin position="1479"/>
        <end position="1495"/>
    </location>
</feature>
<feature type="compositionally biased region" description="Polar residues" evidence="14">
    <location>
        <begin position="969"/>
        <end position="997"/>
    </location>
</feature>
<feature type="repeat" description="FG-GAP" evidence="12">
    <location>
        <begin position="437"/>
        <end position="498"/>
    </location>
</feature>
<feature type="chain" id="PRO_5040539682" description="Integrin alpha-PS2" evidence="13">
    <location>
        <begin position="26"/>
        <end position="1686"/>
    </location>
</feature>
<evidence type="ECO:0000259" key="15">
    <source>
        <dbReference type="Pfam" id="PF08441"/>
    </source>
</evidence>
<reference evidence="18" key="1">
    <citation type="submission" date="2022-01" db="EMBL/GenBank/DDBJ databases">
        <authorList>
            <person name="King R."/>
        </authorList>
    </citation>
    <scope>NUCLEOTIDE SEQUENCE</scope>
</reference>
<keyword evidence="5" id="KW-0677">Repeat</keyword>
<feature type="domain" description="Integrin alpha third immunoglobulin-like" evidence="17">
    <location>
        <begin position="1530"/>
        <end position="1621"/>
    </location>
</feature>
<evidence type="ECO:0000256" key="6">
    <source>
        <dbReference type="ARBA" id="ARBA00022889"/>
    </source>
</evidence>
<dbReference type="InterPro" id="IPR028994">
    <property type="entry name" value="Integrin_alpha_N"/>
</dbReference>
<dbReference type="Gene3D" id="1.20.5.930">
    <property type="entry name" value="Bicelle-embedded integrin alpha(iib) transmembrane segment"/>
    <property type="match status" value="1"/>
</dbReference>
<feature type="repeat" description="FG-GAP" evidence="12">
    <location>
        <begin position="30"/>
        <end position="92"/>
    </location>
</feature>
<dbReference type="Pfam" id="PF20806">
    <property type="entry name" value="Integrin_A_Ig_3"/>
    <property type="match status" value="2"/>
</dbReference>
<dbReference type="InterPro" id="IPR013519">
    <property type="entry name" value="Int_alpha_beta-p"/>
</dbReference>
<evidence type="ECO:0000256" key="14">
    <source>
        <dbReference type="SAM" id="MobiDB-lite"/>
    </source>
</evidence>
<protein>
    <recommendedName>
        <fullName evidence="20">Integrin alpha-PS2</fullName>
    </recommendedName>
</protein>
<dbReference type="GO" id="GO:0009897">
    <property type="term" value="C:external side of plasma membrane"/>
    <property type="evidence" value="ECO:0007669"/>
    <property type="project" value="TreeGrafter"/>
</dbReference>
<evidence type="ECO:0000259" key="17">
    <source>
        <dbReference type="Pfam" id="PF20806"/>
    </source>
</evidence>
<dbReference type="GO" id="GO:0033627">
    <property type="term" value="P:cell adhesion mediated by integrin"/>
    <property type="evidence" value="ECO:0007669"/>
    <property type="project" value="TreeGrafter"/>
</dbReference>
<feature type="region of interest" description="Disordered" evidence="14">
    <location>
        <begin position="1023"/>
        <end position="1087"/>
    </location>
</feature>
<dbReference type="GO" id="GO:0007157">
    <property type="term" value="P:heterophilic cell-cell adhesion via plasma membrane cell adhesion molecules"/>
    <property type="evidence" value="ECO:0007669"/>
    <property type="project" value="UniProtKB-ARBA"/>
</dbReference>
<feature type="compositionally biased region" description="Gly residues" evidence="14">
    <location>
        <begin position="1044"/>
        <end position="1054"/>
    </location>
</feature>
<evidence type="ECO:0000256" key="1">
    <source>
        <dbReference type="ARBA" id="ARBA00004479"/>
    </source>
</evidence>
<feature type="compositionally biased region" description="Basic and acidic residues" evidence="14">
    <location>
        <begin position="936"/>
        <end position="947"/>
    </location>
</feature>
<feature type="transmembrane region" description="Helical" evidence="13">
    <location>
        <begin position="1632"/>
        <end position="1654"/>
    </location>
</feature>
<dbReference type="PROSITE" id="PS00242">
    <property type="entry name" value="INTEGRIN_ALPHA"/>
    <property type="match status" value="1"/>
</dbReference>
<dbReference type="Pfam" id="PF20805">
    <property type="entry name" value="Integrin_A_Ig_2"/>
    <property type="match status" value="1"/>
</dbReference>
<dbReference type="PROSITE" id="PS51470">
    <property type="entry name" value="FG_GAP"/>
    <property type="match status" value="5"/>
</dbReference>
<keyword evidence="11" id="KW-0325">Glycoprotein</keyword>
<feature type="region of interest" description="Disordered" evidence="14">
    <location>
        <begin position="1205"/>
        <end position="1373"/>
    </location>
</feature>
<sequence>MNSRIIGLLIRPLLLLLLLVNNINTFNLDVANYISHEGQDGSMFGFSVALHQEQRSWVIIGAPKADTSKFQHGVYNAGAVYRCDISDDNRCQIIHFDSNGNNYNERNEQIDTKSNQWFGATVSSTGINGPLVACAPRYVYHQHQPKKVERNEPVGTCFIAKDNFREFKEFSPCRTMYWGYHRQGSCQAGLSAAISKDGERLFVGAPGSWYWQGQVYSINTDAEYPFKPPRYGQFGDGGQMYSYSLNNPKDKVYSTKESSSKEDDSYLGYSSATGDFIGEGLQGVAVGMPRGAGLLGKVLVFSWNLTNQVNITGEQIGAYFGYSLCTVDVDGDGLQDLIIGAPMYTEPNKDNKYETGIVYIVYQSKMDNFKNLETREGKASKGRFGLALASLGDINLDGYGDFAVGAPYDGPNGRGVVYIYHGSANGPLKKPSQVISSEDVAGTPRPLTTFGFSLAGGIDLDGNQYPDLVVGAYESSSAIVFKSRTVAVVEASSIFESENKLISLDNKNCTLSGRDKRQVACTAITSCLSFNGKNVPAIIDIEISWVLDSKKTKTPRMFFVNEETKNIRNSTMRLYRGKSECRSDNVYIADGIRDKLTPLEVEMKYNIRTSSTSYASSEHNRRARAVLETVLDENRGTVQRDSINIMKNCGKDNICIPDLRLDVKTNDKYILGGNESLTVDILISNHGEDAFESTFFMTVPQGLDFKSTKKLGESRDTSFICTAPSAMTNYTLRCDIGNPLPAKKSVNFKVILEPSRKAGLSPYYEFYMEANSTNEEAEGGHSDNVYKKQVAISVESDLSITGRSQPDVLHYNVSQYREFGNSSNEADIGPHFVHIYDIRNNGTSTIEEIELFINWPAMTLDKEPLMYLLSQPEISGNVYCEPTQFVNQENLQTDVSLERKSFLDKNRAPIRSGEGRFSSGAWQNKNRYNTQGQATNEEKQILDKSDSQEVSAGDASLVHEKRQKHKGKWQQTQGSWTGGSTSNKNREGSSTGITSHTAHTDRTVSGGGSGYESSYFENKTYSSRNKAGSGSGSGSGSFSFDSSGGSGSAAGNQGGSSIAVDKRGNSGSSFDSHTSGSNVHGGSGGNVREYEYHEQWNSTSVDGGPQITHVSKKNQTFVRGEGGRVVLSETSTETVITGGIGHSSWQSGGSSHTDIQGSSHVDNRFGSSHLISQTQEEQEYERKRLEYLEQQKRIQDEQRRLQLEERRRLDEQRRADERKRVELNEKRRLDDERRYEEERRQYEEEQRRRVDEQRRRLEEERLRSQSNTQTSSSYEASQTRSSGNRQGGGNRSQSSHSSHTSSSSSGGSSSFGTGNIDVNFDENVHQDISSLAARTHAQNTQTQSLSQSGSHSGRRRMMSQQDGEPPRPDLVHGVTTFEKAAQGGHGLQTVGVDLGILGGRNNVDEEMRRQSGSSGGFSASSGSGQSASSRSGQTTSSGSGIIASSGSGQQHSSSSNTRYSSGTRAGSTSGFSQSSQVYTDDDDEYEDEEEIEDDNNNDRSQGNSYSTHSKSSYSFQTSDPNSPQFKHYRRTRDISNDNSNGLCGSAHCVNVRCVVGPLEKNTGAEIALRMRLVAHTLNKLGSEQDIKLSTMAIGKITKLPYVGTPANETLKTHEVFVTAIPDPVPKPDVIPLWIFVLAACAGALILLLLIYLLYKCGFFKRNRPTGAAHERQPLNRNGNYHGDEHL</sequence>
<dbReference type="InterPro" id="IPR013649">
    <property type="entry name" value="Integrin_alpha_Ig-like_1"/>
</dbReference>
<reference evidence="18" key="2">
    <citation type="submission" date="2022-10" db="EMBL/GenBank/DDBJ databases">
        <authorList>
            <consortium name="ENA_rothamsted_submissions"/>
            <consortium name="culmorum"/>
            <person name="King R."/>
        </authorList>
    </citation>
    <scope>NUCLEOTIDE SEQUENCE</scope>
</reference>
<dbReference type="InterPro" id="IPR032695">
    <property type="entry name" value="Integrin_dom_sf"/>
</dbReference>
<feature type="region of interest" description="Disordered" evidence="14">
    <location>
        <begin position="906"/>
        <end position="1011"/>
    </location>
</feature>
<feature type="compositionally biased region" description="Polar residues" evidence="14">
    <location>
        <begin position="1152"/>
        <end position="1165"/>
    </location>
</feature>
<keyword evidence="6 13" id="KW-0130">Cell adhesion</keyword>
<evidence type="ECO:0000256" key="7">
    <source>
        <dbReference type="ARBA" id="ARBA00022989"/>
    </source>
</evidence>
<proteinExistence type="inferred from homology"/>
<feature type="compositionally biased region" description="Low complexity" evidence="14">
    <location>
        <begin position="1142"/>
        <end position="1151"/>
    </location>
</feature>
<dbReference type="SMART" id="SM00191">
    <property type="entry name" value="Int_alpha"/>
    <property type="match status" value="6"/>
</dbReference>
<dbReference type="PANTHER" id="PTHR23220:SF133">
    <property type="entry name" value="INTEGRIN ALPHA-PS2"/>
    <property type="match status" value="1"/>
</dbReference>
<keyword evidence="3 13" id="KW-0812">Transmembrane</keyword>
<feature type="signal peptide" evidence="13">
    <location>
        <begin position="1"/>
        <end position="25"/>
    </location>
</feature>
<dbReference type="SUPFAM" id="SSF69179">
    <property type="entry name" value="Integrin domains"/>
    <property type="match status" value="3"/>
</dbReference>
<accession>A0A9N9RT61</accession>
<dbReference type="Pfam" id="PF01839">
    <property type="entry name" value="FG-GAP"/>
    <property type="match status" value="2"/>
</dbReference>
<feature type="compositionally biased region" description="Basic and acidic residues" evidence="14">
    <location>
        <begin position="1205"/>
        <end position="1263"/>
    </location>
</feature>
<keyword evidence="8 13" id="KW-0401">Integrin</keyword>
<feature type="repeat" description="FG-GAP" evidence="12">
    <location>
        <begin position="174"/>
        <end position="227"/>
    </location>
</feature>
<dbReference type="InterPro" id="IPR018184">
    <property type="entry name" value="Integrin_alpha_C_CS"/>
</dbReference>
<evidence type="ECO:0000256" key="4">
    <source>
        <dbReference type="ARBA" id="ARBA00022729"/>
    </source>
</evidence>
<dbReference type="GO" id="GO:0008305">
    <property type="term" value="C:integrin complex"/>
    <property type="evidence" value="ECO:0007669"/>
    <property type="project" value="InterPro"/>
</dbReference>
<feature type="compositionally biased region" description="Low complexity" evidence="14">
    <location>
        <begin position="1410"/>
        <end position="1461"/>
    </location>
</feature>
<dbReference type="SUPFAM" id="SSF69318">
    <property type="entry name" value="Integrin alpha N-terminal domain"/>
    <property type="match status" value="1"/>
</dbReference>
<keyword evidence="19" id="KW-1185">Reference proteome</keyword>
<feature type="repeat" description="FG-GAP" evidence="12">
    <location>
        <begin position="371"/>
        <end position="429"/>
    </location>
</feature>
<feature type="compositionally biased region" description="Polar residues" evidence="14">
    <location>
        <begin position="1264"/>
        <end position="1276"/>
    </location>
</feature>
<feature type="compositionally biased region" description="Polar residues" evidence="14">
    <location>
        <begin position="920"/>
        <end position="935"/>
    </location>
</feature>
<evidence type="ECO:0000256" key="13">
    <source>
        <dbReference type="RuleBase" id="RU003762"/>
    </source>
</evidence>
<feature type="repeat" description="FG-GAP" evidence="12">
    <location>
        <begin position="306"/>
        <end position="370"/>
    </location>
</feature>
<feature type="compositionally biased region" description="Low complexity" evidence="14">
    <location>
        <begin position="1291"/>
        <end position="1315"/>
    </location>
</feature>
<evidence type="ECO:0000313" key="18">
    <source>
        <dbReference type="EMBL" id="CAG9802580.1"/>
    </source>
</evidence>
<keyword evidence="4 13" id="KW-0732">Signal</keyword>
<dbReference type="OrthoDB" id="5317514at2759"/>
<gene>
    <name evidence="18" type="ORF">CHIRRI_LOCUS5486</name>
</gene>
<dbReference type="GO" id="GO:0048513">
    <property type="term" value="P:animal organ development"/>
    <property type="evidence" value="ECO:0007669"/>
    <property type="project" value="UniProtKB-ARBA"/>
</dbReference>
<evidence type="ECO:0000256" key="2">
    <source>
        <dbReference type="ARBA" id="ARBA00008054"/>
    </source>
</evidence>
<evidence type="ECO:0000256" key="12">
    <source>
        <dbReference type="PROSITE-ProRule" id="PRU00803"/>
    </source>
</evidence>
<evidence type="ECO:0000256" key="11">
    <source>
        <dbReference type="ARBA" id="ARBA00023180"/>
    </source>
</evidence>
<dbReference type="GO" id="GO:0005178">
    <property type="term" value="F:integrin binding"/>
    <property type="evidence" value="ECO:0007669"/>
    <property type="project" value="TreeGrafter"/>
</dbReference>
<evidence type="ECO:0000259" key="16">
    <source>
        <dbReference type="Pfam" id="PF20805"/>
    </source>
</evidence>
<comment type="similarity">
    <text evidence="2 13">Belongs to the integrin alpha chain family.</text>
</comment>